<dbReference type="PANTHER" id="PTHR11538">
    <property type="entry name" value="PHENYLALANYL-TRNA SYNTHETASE"/>
    <property type="match status" value="1"/>
</dbReference>
<dbReference type="InterPro" id="IPR006195">
    <property type="entry name" value="aa-tRNA-synth_II"/>
</dbReference>
<dbReference type="InParanoid" id="W0RKL6"/>
<dbReference type="EC" id="6.1.1.20" evidence="13"/>
<dbReference type="PATRIC" id="fig|861299.3.peg.3498"/>
<accession>W0RKL6</accession>
<dbReference type="SUPFAM" id="SSF55681">
    <property type="entry name" value="Class II aaRS and biotin synthetases"/>
    <property type="match status" value="1"/>
</dbReference>
<dbReference type="AlphaFoldDB" id="W0RKL6"/>
<dbReference type="HOGENOM" id="CLU_025086_0_1_0"/>
<evidence type="ECO:0000256" key="1">
    <source>
        <dbReference type="ARBA" id="ARBA00004496"/>
    </source>
</evidence>
<evidence type="ECO:0000256" key="13">
    <source>
        <dbReference type="HAMAP-Rule" id="MF_00281"/>
    </source>
</evidence>
<dbReference type="GO" id="GO:0005524">
    <property type="term" value="F:ATP binding"/>
    <property type="evidence" value="ECO:0007669"/>
    <property type="project" value="UniProtKB-UniRule"/>
</dbReference>
<dbReference type="InterPro" id="IPR004188">
    <property type="entry name" value="Phe-tRNA_ligase_II_N"/>
</dbReference>
<evidence type="ECO:0000256" key="11">
    <source>
        <dbReference type="ARBA" id="ARBA00023146"/>
    </source>
</evidence>
<keyword evidence="11 13" id="KW-0030">Aminoacyl-tRNA synthetase</keyword>
<dbReference type="InterPro" id="IPR045864">
    <property type="entry name" value="aa-tRNA-synth_II/BPL/LPL"/>
</dbReference>
<keyword evidence="6 13" id="KW-0479">Metal-binding</keyword>
<dbReference type="EMBL" id="CP007128">
    <property type="protein sequence ID" value="AHG90982.1"/>
    <property type="molecule type" value="Genomic_DNA"/>
</dbReference>
<keyword evidence="9 13" id="KW-0460">Magnesium</keyword>
<feature type="domain" description="Aminoacyl-transfer RNA synthetases class-II family profile" evidence="14">
    <location>
        <begin position="123"/>
        <end position="340"/>
    </location>
</feature>
<feature type="binding site" evidence="13">
    <location>
        <position position="256"/>
    </location>
    <ligand>
        <name>Mg(2+)</name>
        <dbReference type="ChEBI" id="CHEBI:18420"/>
        <note>shared with beta subunit</note>
    </ligand>
</feature>
<keyword evidence="8 13" id="KW-0067">ATP-binding</keyword>
<dbReference type="InterPro" id="IPR022911">
    <property type="entry name" value="Phe_tRNA_ligase_alpha1_bac"/>
</dbReference>
<dbReference type="RefSeq" id="WP_025412443.1">
    <property type="nucleotide sequence ID" value="NZ_CP007128.1"/>
</dbReference>
<sequence>MTLDEFTTEARRIGEEARDILGAADPGERLDAVKGRLNAAIADRLTALQRALGKLPHDNRRDAGQAFNHLKTAVIDPALAEFQQRQAAAKGAGERVDLSLPAREAWRGARHPVTQVVDEIVGIFRELGFTVAAGPEAETPWYNFGSLNFPADHPAMELHDTLYLGQDALLRTHTSPVQTRTLQRFEPPVRVLIPGNVYRRDFFDPSHAPAFMQIEGLAVDEGISFVDLKSTLSEFARRFFGSAVTRFRPSFFPFTEPSAEMDVQCLLCGGSGCAGCKGTGWMEILGSGMVHPAVLEAAGVDSERYTGWAFGMGPGRIAMLRFGLPDIRLLYDSDVRFLEQFA</sequence>
<name>W0RKL6_9BACT</name>
<dbReference type="Gene3D" id="3.30.930.10">
    <property type="entry name" value="Bira Bifunctional Protein, Domain 2"/>
    <property type="match status" value="1"/>
</dbReference>
<dbReference type="PANTHER" id="PTHR11538:SF41">
    <property type="entry name" value="PHENYLALANINE--TRNA LIGASE, MITOCHONDRIAL"/>
    <property type="match status" value="1"/>
</dbReference>
<organism evidence="15 16">
    <name type="scientific">Gemmatirosa kalamazoonensis</name>
    <dbReference type="NCBI Taxonomy" id="861299"/>
    <lineage>
        <taxon>Bacteria</taxon>
        <taxon>Pseudomonadati</taxon>
        <taxon>Gemmatimonadota</taxon>
        <taxon>Gemmatimonadia</taxon>
        <taxon>Gemmatimonadales</taxon>
        <taxon>Gemmatimonadaceae</taxon>
        <taxon>Gemmatirosa</taxon>
    </lineage>
</organism>
<comment type="subcellular location">
    <subcellularLocation>
        <location evidence="1 13">Cytoplasm</location>
    </subcellularLocation>
</comment>
<dbReference type="PROSITE" id="PS50862">
    <property type="entry name" value="AA_TRNA_LIGASE_II"/>
    <property type="match status" value="1"/>
</dbReference>
<evidence type="ECO:0000256" key="2">
    <source>
        <dbReference type="ARBA" id="ARBA00010207"/>
    </source>
</evidence>
<dbReference type="OrthoDB" id="9800719at2"/>
<comment type="similarity">
    <text evidence="2 13">Belongs to the class-II aminoacyl-tRNA synthetase family. Phe-tRNA synthetase alpha subunit type 1 subfamily.</text>
</comment>
<dbReference type="GO" id="GO:0004826">
    <property type="term" value="F:phenylalanine-tRNA ligase activity"/>
    <property type="evidence" value="ECO:0007669"/>
    <property type="project" value="UniProtKB-UniRule"/>
</dbReference>
<keyword evidence="16" id="KW-1185">Reference proteome</keyword>
<dbReference type="GO" id="GO:0006432">
    <property type="term" value="P:phenylalanyl-tRNA aminoacylation"/>
    <property type="evidence" value="ECO:0007669"/>
    <property type="project" value="UniProtKB-UniRule"/>
</dbReference>
<keyword evidence="4 13" id="KW-0963">Cytoplasm</keyword>
<dbReference type="GO" id="GO:0005737">
    <property type="term" value="C:cytoplasm"/>
    <property type="evidence" value="ECO:0007669"/>
    <property type="project" value="UniProtKB-SubCell"/>
</dbReference>
<evidence type="ECO:0000259" key="14">
    <source>
        <dbReference type="PROSITE" id="PS50862"/>
    </source>
</evidence>
<dbReference type="STRING" id="861299.J421_3445"/>
<dbReference type="KEGG" id="gba:J421_3445"/>
<keyword evidence="5 13" id="KW-0436">Ligase</keyword>
<dbReference type="GO" id="GO:0000049">
    <property type="term" value="F:tRNA binding"/>
    <property type="evidence" value="ECO:0007669"/>
    <property type="project" value="InterPro"/>
</dbReference>
<dbReference type="HAMAP" id="MF_00281">
    <property type="entry name" value="Phe_tRNA_synth_alpha1"/>
    <property type="match status" value="1"/>
</dbReference>
<dbReference type="eggNOG" id="COG0016">
    <property type="taxonomic scope" value="Bacteria"/>
</dbReference>
<protein>
    <recommendedName>
        <fullName evidence="13">Phenylalanine--tRNA ligase alpha subunit</fullName>
        <ecNumber evidence="13">6.1.1.20</ecNumber>
    </recommendedName>
    <alternativeName>
        <fullName evidence="13">Phenylalanyl-tRNA synthetase alpha subunit</fullName>
        <shortName evidence="13">PheRS</shortName>
    </alternativeName>
</protein>
<dbReference type="InterPro" id="IPR002319">
    <property type="entry name" value="Phenylalanyl-tRNA_Synthase"/>
</dbReference>
<dbReference type="Proteomes" id="UP000019151">
    <property type="component" value="Chromosome"/>
</dbReference>
<reference evidence="15 16" key="1">
    <citation type="journal article" date="2014" name="Genome Announc.">
        <title>Genome Sequence and Methylome of Soil Bacterium Gemmatirosa kalamazoonensis KBS708T, a Member of the Rarely Cultivated Gemmatimonadetes Phylum.</title>
        <authorList>
            <person name="Debruyn J.M."/>
            <person name="Radosevich M."/>
            <person name="Wommack K.E."/>
            <person name="Polson S.W."/>
            <person name="Hauser L.J."/>
            <person name="Fawaz M.N."/>
            <person name="Korlach J."/>
            <person name="Tsai Y.C."/>
        </authorList>
    </citation>
    <scope>NUCLEOTIDE SEQUENCE [LARGE SCALE GENOMIC DNA]</scope>
    <source>
        <strain evidence="15 16">KBS708</strain>
    </source>
</reference>
<dbReference type="Pfam" id="PF01409">
    <property type="entry name" value="tRNA-synt_2d"/>
    <property type="match status" value="1"/>
</dbReference>
<evidence type="ECO:0000256" key="4">
    <source>
        <dbReference type="ARBA" id="ARBA00022490"/>
    </source>
</evidence>
<dbReference type="GO" id="GO:0000287">
    <property type="term" value="F:magnesium ion binding"/>
    <property type="evidence" value="ECO:0007669"/>
    <property type="project" value="UniProtKB-UniRule"/>
</dbReference>
<dbReference type="InterPro" id="IPR010978">
    <property type="entry name" value="tRNA-bd_arm"/>
</dbReference>
<evidence type="ECO:0000313" key="15">
    <source>
        <dbReference type="EMBL" id="AHG90982.1"/>
    </source>
</evidence>
<evidence type="ECO:0000256" key="5">
    <source>
        <dbReference type="ARBA" id="ARBA00022598"/>
    </source>
</evidence>
<dbReference type="CDD" id="cd00496">
    <property type="entry name" value="PheRS_alpha_core"/>
    <property type="match status" value="1"/>
</dbReference>
<evidence type="ECO:0000256" key="6">
    <source>
        <dbReference type="ARBA" id="ARBA00022723"/>
    </source>
</evidence>
<proteinExistence type="inferred from homology"/>
<dbReference type="Pfam" id="PF02912">
    <property type="entry name" value="Phe_tRNA-synt_N"/>
    <property type="match status" value="1"/>
</dbReference>
<evidence type="ECO:0000256" key="10">
    <source>
        <dbReference type="ARBA" id="ARBA00022917"/>
    </source>
</evidence>
<dbReference type="InterPro" id="IPR004529">
    <property type="entry name" value="Phe-tRNA-synth_IIc_asu"/>
</dbReference>
<comment type="subunit">
    <text evidence="3 13">Tetramer of two alpha and two beta subunits.</text>
</comment>
<evidence type="ECO:0000256" key="12">
    <source>
        <dbReference type="ARBA" id="ARBA00049255"/>
    </source>
</evidence>
<dbReference type="NCBIfam" id="TIGR00468">
    <property type="entry name" value="pheS"/>
    <property type="match status" value="1"/>
</dbReference>
<keyword evidence="7 13" id="KW-0547">Nucleotide-binding</keyword>
<evidence type="ECO:0000256" key="7">
    <source>
        <dbReference type="ARBA" id="ARBA00022741"/>
    </source>
</evidence>
<evidence type="ECO:0000256" key="3">
    <source>
        <dbReference type="ARBA" id="ARBA00011209"/>
    </source>
</evidence>
<dbReference type="FunCoup" id="W0RKL6">
    <property type="interactions" value="490"/>
</dbReference>
<gene>
    <name evidence="13" type="primary">pheS</name>
    <name evidence="15" type="ORF">J421_3445</name>
</gene>
<evidence type="ECO:0000313" key="16">
    <source>
        <dbReference type="Proteomes" id="UP000019151"/>
    </source>
</evidence>
<comment type="cofactor">
    <cofactor evidence="13">
        <name>Mg(2+)</name>
        <dbReference type="ChEBI" id="CHEBI:18420"/>
    </cofactor>
    <text evidence="13">Binds 2 magnesium ions per tetramer.</text>
</comment>
<evidence type="ECO:0000256" key="8">
    <source>
        <dbReference type="ARBA" id="ARBA00022840"/>
    </source>
</evidence>
<evidence type="ECO:0000256" key="9">
    <source>
        <dbReference type="ARBA" id="ARBA00022842"/>
    </source>
</evidence>
<comment type="catalytic activity">
    <reaction evidence="12 13">
        <text>tRNA(Phe) + L-phenylalanine + ATP = L-phenylalanyl-tRNA(Phe) + AMP + diphosphate + H(+)</text>
        <dbReference type="Rhea" id="RHEA:19413"/>
        <dbReference type="Rhea" id="RHEA-COMP:9668"/>
        <dbReference type="Rhea" id="RHEA-COMP:9699"/>
        <dbReference type="ChEBI" id="CHEBI:15378"/>
        <dbReference type="ChEBI" id="CHEBI:30616"/>
        <dbReference type="ChEBI" id="CHEBI:33019"/>
        <dbReference type="ChEBI" id="CHEBI:58095"/>
        <dbReference type="ChEBI" id="CHEBI:78442"/>
        <dbReference type="ChEBI" id="CHEBI:78531"/>
        <dbReference type="ChEBI" id="CHEBI:456215"/>
        <dbReference type="EC" id="6.1.1.20"/>
    </reaction>
</comment>
<dbReference type="SUPFAM" id="SSF46589">
    <property type="entry name" value="tRNA-binding arm"/>
    <property type="match status" value="1"/>
</dbReference>
<keyword evidence="10 13" id="KW-0648">Protein biosynthesis</keyword>